<keyword evidence="1" id="KW-0472">Membrane</keyword>
<evidence type="ECO:0000256" key="1">
    <source>
        <dbReference type="SAM" id="Phobius"/>
    </source>
</evidence>
<name>A0A9D1IYL2_9FIRM</name>
<feature type="transmembrane region" description="Helical" evidence="1">
    <location>
        <begin position="133"/>
        <end position="152"/>
    </location>
</feature>
<sequence>MYFAFGFDDITSGELLQVAFNPQGLDAMGVLGWIVLSSLLAFLAVNAFTLFVSSRLRSSLGVVAISAAVALIPTIIRMFMAGGSFGHGFAAAEGNLLNWLRLCLPSGGVSLTGAMMDELTGLRFLWIGDFVTWSPYVMLTATAVQIPIWFALTVRAYRRHGS</sequence>
<keyword evidence="1" id="KW-1133">Transmembrane helix</keyword>
<dbReference type="EMBL" id="DVHH01000087">
    <property type="protein sequence ID" value="HIR54651.1"/>
    <property type="molecule type" value="Genomic_DNA"/>
</dbReference>
<reference evidence="2" key="1">
    <citation type="submission" date="2020-10" db="EMBL/GenBank/DDBJ databases">
        <authorList>
            <person name="Gilroy R."/>
        </authorList>
    </citation>
    <scope>NUCLEOTIDE SEQUENCE</scope>
    <source>
        <strain evidence="2">ChiGjej3B3-7149</strain>
    </source>
</reference>
<keyword evidence="1" id="KW-0812">Transmembrane</keyword>
<organism evidence="2 3">
    <name type="scientific">Candidatus Scatomorpha intestinigallinarum</name>
    <dbReference type="NCBI Taxonomy" id="2840923"/>
    <lineage>
        <taxon>Bacteria</taxon>
        <taxon>Bacillati</taxon>
        <taxon>Bacillota</taxon>
        <taxon>Clostridia</taxon>
        <taxon>Eubacteriales</taxon>
        <taxon>Candidatus Scatomorpha</taxon>
    </lineage>
</organism>
<comment type="caution">
    <text evidence="2">The sequence shown here is derived from an EMBL/GenBank/DDBJ whole genome shotgun (WGS) entry which is preliminary data.</text>
</comment>
<evidence type="ECO:0000313" key="3">
    <source>
        <dbReference type="Proteomes" id="UP000824238"/>
    </source>
</evidence>
<accession>A0A9D1IYL2</accession>
<dbReference type="AlphaFoldDB" id="A0A9D1IYL2"/>
<feature type="transmembrane region" description="Helical" evidence="1">
    <location>
        <begin position="59"/>
        <end position="80"/>
    </location>
</feature>
<dbReference type="Proteomes" id="UP000824238">
    <property type="component" value="Unassembled WGS sequence"/>
</dbReference>
<feature type="transmembrane region" description="Helical" evidence="1">
    <location>
        <begin position="30"/>
        <end position="52"/>
    </location>
</feature>
<reference evidence="2" key="2">
    <citation type="journal article" date="2021" name="PeerJ">
        <title>Extensive microbial diversity within the chicken gut microbiome revealed by metagenomics and culture.</title>
        <authorList>
            <person name="Gilroy R."/>
            <person name="Ravi A."/>
            <person name="Getino M."/>
            <person name="Pursley I."/>
            <person name="Horton D.L."/>
            <person name="Alikhan N.F."/>
            <person name="Baker D."/>
            <person name="Gharbi K."/>
            <person name="Hall N."/>
            <person name="Watson M."/>
            <person name="Adriaenssens E.M."/>
            <person name="Foster-Nyarko E."/>
            <person name="Jarju S."/>
            <person name="Secka A."/>
            <person name="Antonio M."/>
            <person name="Oren A."/>
            <person name="Chaudhuri R.R."/>
            <person name="La Ragione R."/>
            <person name="Hildebrand F."/>
            <person name="Pallen M.J."/>
        </authorList>
    </citation>
    <scope>NUCLEOTIDE SEQUENCE</scope>
    <source>
        <strain evidence="2">ChiGjej3B3-7149</strain>
    </source>
</reference>
<gene>
    <name evidence="2" type="ORF">IAD36_03485</name>
</gene>
<evidence type="ECO:0000313" key="2">
    <source>
        <dbReference type="EMBL" id="HIR54651.1"/>
    </source>
</evidence>
<protein>
    <submittedName>
        <fullName evidence="2">Uncharacterized protein</fullName>
    </submittedName>
</protein>
<proteinExistence type="predicted"/>